<reference evidence="2" key="1">
    <citation type="submission" date="2015-10" db="EMBL/GenBank/DDBJ databases">
        <title>Niche specialization of a soil ammonia-oxidizing archaeon, Candidatus Nitrosocosmicus oleophilus.</title>
        <authorList>
            <person name="Jung M.-Y."/>
            <person name="Rhee S.-K."/>
        </authorList>
    </citation>
    <scope>NUCLEOTIDE SEQUENCE [LARGE SCALE GENOMIC DNA]</scope>
    <source>
        <strain evidence="2">MY3</strain>
    </source>
</reference>
<dbReference type="EMBL" id="CP012850">
    <property type="protein sequence ID" value="ALI34277.1"/>
    <property type="molecule type" value="Genomic_DNA"/>
</dbReference>
<accession>A0A654LTC6</accession>
<gene>
    <name evidence="1" type="ORF">NMY3_00063</name>
</gene>
<dbReference type="AlphaFoldDB" id="A0A654LTC6"/>
<organism evidence="1 2">
    <name type="scientific">Candidatus Nitrosocosmicus oleophilus</name>
    <dbReference type="NCBI Taxonomy" id="1353260"/>
    <lineage>
        <taxon>Archaea</taxon>
        <taxon>Nitrososphaerota</taxon>
        <taxon>Nitrososphaeria</taxon>
        <taxon>Nitrososphaerales</taxon>
        <taxon>Nitrososphaeraceae</taxon>
        <taxon>Candidatus Nitrosocosmicus</taxon>
    </lineage>
</organism>
<protein>
    <submittedName>
        <fullName evidence="1">Uncharacterized protein</fullName>
    </submittedName>
</protein>
<dbReference type="Proteomes" id="UP000058925">
    <property type="component" value="Chromosome"/>
</dbReference>
<dbReference type="KEGG" id="taa:NMY3_00063"/>
<keyword evidence="2" id="KW-1185">Reference proteome</keyword>
<name>A0A654LTC6_9ARCH</name>
<evidence type="ECO:0000313" key="2">
    <source>
        <dbReference type="Proteomes" id="UP000058925"/>
    </source>
</evidence>
<sequence>MSCKGICIRHKAKIDGFSKNRYLEGQKRCQTCSIFIIWDVSLFCPCCNMRLRIKPRNGKAKVVYKKGSKTGCTQK</sequence>
<evidence type="ECO:0000313" key="1">
    <source>
        <dbReference type="EMBL" id="ALI34277.1"/>
    </source>
</evidence>
<proteinExistence type="predicted"/>